<dbReference type="Proteomes" id="UP000545761">
    <property type="component" value="Unassembled WGS sequence"/>
</dbReference>
<sequence>MDVELDDQRIPALHAQGTQTVLIGLPDDPRQLSWSTTTSPPSGALCADHLADLDHQDVGFIRYGSGVYERQAGYAARALSGFREHAEQRGLRFLHRPCEGSYESTAWTPL</sequence>
<name>A0A7W0DI24_9ACTN</name>
<dbReference type="SUPFAM" id="SSF53822">
    <property type="entry name" value="Periplasmic binding protein-like I"/>
    <property type="match status" value="1"/>
</dbReference>
<dbReference type="InterPro" id="IPR028082">
    <property type="entry name" value="Peripla_BP_I"/>
</dbReference>
<comment type="caution">
    <text evidence="1">The sequence shown here is derived from an EMBL/GenBank/DDBJ whole genome shotgun (WGS) entry which is preliminary data.</text>
</comment>
<dbReference type="RefSeq" id="WP_181656445.1">
    <property type="nucleotide sequence ID" value="NZ_JACEHE010000003.1"/>
</dbReference>
<dbReference type="Gene3D" id="3.40.50.2300">
    <property type="match status" value="2"/>
</dbReference>
<evidence type="ECO:0000313" key="1">
    <source>
        <dbReference type="EMBL" id="MBA2945492.1"/>
    </source>
</evidence>
<dbReference type="AlphaFoldDB" id="A0A7W0DI24"/>
<proteinExistence type="predicted"/>
<evidence type="ECO:0000313" key="2">
    <source>
        <dbReference type="Proteomes" id="UP000545761"/>
    </source>
</evidence>
<accession>A0A7W0DI24</accession>
<gene>
    <name evidence="1" type="ORF">H1D24_06570</name>
</gene>
<organism evidence="1 2">
    <name type="scientific">Streptomyces himalayensis subsp. himalayensis</name>
    <dbReference type="NCBI Taxonomy" id="2756131"/>
    <lineage>
        <taxon>Bacteria</taxon>
        <taxon>Bacillati</taxon>
        <taxon>Actinomycetota</taxon>
        <taxon>Actinomycetes</taxon>
        <taxon>Kitasatosporales</taxon>
        <taxon>Streptomycetaceae</taxon>
        <taxon>Streptomyces</taxon>
        <taxon>Streptomyces himalayensis</taxon>
    </lineage>
</organism>
<protein>
    <submittedName>
        <fullName evidence="1">Uncharacterized protein</fullName>
    </submittedName>
</protein>
<dbReference type="EMBL" id="JACEHE010000003">
    <property type="protein sequence ID" value="MBA2945492.1"/>
    <property type="molecule type" value="Genomic_DNA"/>
</dbReference>
<reference evidence="1 2" key="1">
    <citation type="submission" date="2020-07" db="EMBL/GenBank/DDBJ databases">
        <title>Streptomyces isolated from Indian soil.</title>
        <authorList>
            <person name="Mandal S."/>
            <person name="Maiti P.K."/>
        </authorList>
    </citation>
    <scope>NUCLEOTIDE SEQUENCE [LARGE SCALE GENOMIC DNA]</scope>
    <source>
        <strain evidence="1 2">PSKA28</strain>
    </source>
</reference>